<dbReference type="RefSeq" id="WP_150604928.1">
    <property type="nucleotide sequence ID" value="NZ_CABVHX010000028.1"/>
</dbReference>
<evidence type="ECO:0000256" key="2">
    <source>
        <dbReference type="ARBA" id="ARBA00022553"/>
    </source>
</evidence>
<evidence type="ECO:0000313" key="8">
    <source>
        <dbReference type="Proteomes" id="UP000325375"/>
    </source>
</evidence>
<evidence type="ECO:0000256" key="1">
    <source>
        <dbReference type="ARBA" id="ARBA00022450"/>
    </source>
</evidence>
<dbReference type="PANTHER" id="PTHR20863:SF76">
    <property type="entry name" value="CARRIER DOMAIN-CONTAINING PROTEIN"/>
    <property type="match status" value="1"/>
</dbReference>
<keyword evidence="3" id="KW-0963">Cytoplasm</keyword>
<dbReference type="UniPathway" id="UPA00094"/>
<dbReference type="PANTHER" id="PTHR20863">
    <property type="entry name" value="ACYL CARRIER PROTEIN"/>
    <property type="match status" value="1"/>
</dbReference>
<reference evidence="7 8" key="1">
    <citation type="submission" date="2019-09" db="EMBL/GenBank/DDBJ databases">
        <authorList>
            <person name="Chandra G."/>
            <person name="Truman W A."/>
        </authorList>
    </citation>
    <scope>NUCLEOTIDE SEQUENCE [LARGE SCALE GENOMIC DNA]</scope>
    <source>
        <strain evidence="7">PS718</strain>
    </source>
</reference>
<comment type="pathway">
    <text evidence="3 5">Lipid metabolism; fatty acid biosynthesis.</text>
</comment>
<dbReference type="GO" id="GO:0031177">
    <property type="term" value="F:phosphopantetheine binding"/>
    <property type="evidence" value="ECO:0007669"/>
    <property type="project" value="InterPro"/>
</dbReference>
<sequence>MSASDERVKQIIAAQLGVDSSSIEGTHHFVKDLGADSLQTVSLIMALESAFGIEIPDDTANSITTVQAALNYVSQHAR</sequence>
<dbReference type="GO" id="GO:0005737">
    <property type="term" value="C:cytoplasm"/>
    <property type="evidence" value="ECO:0007669"/>
    <property type="project" value="UniProtKB-SubCell"/>
</dbReference>
<dbReference type="EMBL" id="CABVHX010000028">
    <property type="protein sequence ID" value="VVO29222.1"/>
    <property type="molecule type" value="Genomic_DNA"/>
</dbReference>
<dbReference type="Pfam" id="PF00550">
    <property type="entry name" value="PP-binding"/>
    <property type="match status" value="1"/>
</dbReference>
<comment type="similarity">
    <text evidence="3">Belongs to the acyl carrier protein (ACP) family.</text>
</comment>
<keyword evidence="3" id="KW-0276">Fatty acid metabolism</keyword>
<keyword evidence="3" id="KW-0275">Fatty acid biosynthesis</keyword>
<dbReference type="PROSITE" id="PS50075">
    <property type="entry name" value="CARRIER"/>
    <property type="match status" value="1"/>
</dbReference>
<feature type="modified residue" description="O-(pantetheine 4'-phosphoryl)serine" evidence="3">
    <location>
        <position position="37"/>
    </location>
</feature>
<name>A0A5E7ERG2_PSEFL</name>
<dbReference type="NCBIfam" id="NF002148">
    <property type="entry name" value="PRK00982.1-2"/>
    <property type="match status" value="1"/>
</dbReference>
<dbReference type="NCBIfam" id="NF002150">
    <property type="entry name" value="PRK00982.1-4"/>
    <property type="match status" value="1"/>
</dbReference>
<keyword evidence="2 3" id="KW-0597">Phosphoprotein</keyword>
<dbReference type="InterPro" id="IPR003231">
    <property type="entry name" value="ACP"/>
</dbReference>
<dbReference type="SUPFAM" id="SSF47336">
    <property type="entry name" value="ACP-like"/>
    <property type="match status" value="1"/>
</dbReference>
<comment type="function">
    <text evidence="3 5">Carrier of the growing fatty acid chain in fatty acid biosynthesis.</text>
</comment>
<dbReference type="AlphaFoldDB" id="A0A5E7ERG2"/>
<dbReference type="InterPro" id="IPR020806">
    <property type="entry name" value="PKS_PP-bd"/>
</dbReference>
<comment type="PTM">
    <text evidence="3">4'-phosphopantetheine is transferred from CoA to a specific serine of apo-ACP by AcpS. This modification is essential for activity because fatty acids are bound in thioester linkage to the sulfhydryl of the prosthetic group.</text>
</comment>
<organism evidence="7 8">
    <name type="scientific">Pseudomonas fluorescens</name>
    <dbReference type="NCBI Taxonomy" id="294"/>
    <lineage>
        <taxon>Bacteria</taxon>
        <taxon>Pseudomonadati</taxon>
        <taxon>Pseudomonadota</taxon>
        <taxon>Gammaproteobacteria</taxon>
        <taxon>Pseudomonadales</taxon>
        <taxon>Pseudomonadaceae</taxon>
        <taxon>Pseudomonas</taxon>
    </lineage>
</organism>
<protein>
    <recommendedName>
        <fullName evidence="3 4">Acyl carrier protein</fullName>
        <shortName evidence="3">ACP</shortName>
    </recommendedName>
</protein>
<dbReference type="InterPro" id="IPR009081">
    <property type="entry name" value="PP-bd_ACP"/>
</dbReference>
<evidence type="ECO:0000259" key="6">
    <source>
        <dbReference type="PROSITE" id="PS50075"/>
    </source>
</evidence>
<proteinExistence type="inferred from homology"/>
<keyword evidence="1 3" id="KW-0596">Phosphopantetheine</keyword>
<dbReference type="SMART" id="SM00823">
    <property type="entry name" value="PKS_PP"/>
    <property type="match status" value="1"/>
</dbReference>
<feature type="domain" description="Carrier" evidence="6">
    <location>
        <begin position="2"/>
        <end position="77"/>
    </location>
</feature>
<comment type="PTM">
    <text evidence="5">4'-phosphopantetheine is transferred from CoA to a specific serine of apo-ACP by acpS.</text>
</comment>
<gene>
    <name evidence="7" type="primary">acpP_2</name>
    <name evidence="3" type="synonym">acpP</name>
    <name evidence="7" type="ORF">PS718_04844</name>
</gene>
<dbReference type="InterPro" id="IPR036736">
    <property type="entry name" value="ACP-like_sf"/>
</dbReference>
<evidence type="ECO:0000256" key="4">
    <source>
        <dbReference type="NCBIfam" id="TIGR00517"/>
    </source>
</evidence>
<dbReference type="NCBIfam" id="NF002151">
    <property type="entry name" value="PRK00982.1-5"/>
    <property type="match status" value="1"/>
</dbReference>
<dbReference type="GO" id="GO:0000035">
    <property type="term" value="F:acyl binding"/>
    <property type="evidence" value="ECO:0007669"/>
    <property type="project" value="TreeGrafter"/>
</dbReference>
<dbReference type="NCBIfam" id="TIGR00517">
    <property type="entry name" value="acyl_carrier"/>
    <property type="match status" value="1"/>
</dbReference>
<evidence type="ECO:0000256" key="3">
    <source>
        <dbReference type="HAMAP-Rule" id="MF_01217"/>
    </source>
</evidence>
<dbReference type="Proteomes" id="UP000325375">
    <property type="component" value="Unassembled WGS sequence"/>
</dbReference>
<keyword evidence="3" id="KW-0444">Lipid biosynthesis</keyword>
<evidence type="ECO:0000313" key="7">
    <source>
        <dbReference type="EMBL" id="VVO29222.1"/>
    </source>
</evidence>
<dbReference type="HAMAP" id="MF_01217">
    <property type="entry name" value="Acyl_carrier"/>
    <property type="match status" value="1"/>
</dbReference>
<evidence type="ECO:0000256" key="5">
    <source>
        <dbReference type="RuleBase" id="RU003545"/>
    </source>
</evidence>
<dbReference type="Gene3D" id="1.10.1200.10">
    <property type="entry name" value="ACP-like"/>
    <property type="match status" value="1"/>
</dbReference>
<accession>A0A5E7ERG2</accession>
<dbReference type="GO" id="GO:0000036">
    <property type="term" value="F:acyl carrier activity"/>
    <property type="evidence" value="ECO:0007669"/>
    <property type="project" value="UniProtKB-UniRule"/>
</dbReference>
<keyword evidence="3" id="KW-0443">Lipid metabolism</keyword>
<comment type="subcellular location">
    <subcellularLocation>
        <location evidence="3">Cytoplasm</location>
    </subcellularLocation>
</comment>